<keyword evidence="2" id="KW-0396">Initiation factor</keyword>
<name>A0A0A9Y5M3_LYGHE</name>
<feature type="non-terminal residue" evidence="2">
    <location>
        <position position="254"/>
    </location>
</feature>
<sequence>KIDQKDDKDILKYVKENIIFSNNAFDIAPQFLQNLETNVANIKERNDFGRIIGNSLKGEVFDWWEVMKTQCGNYNDFKEKFLERFWGEPRRQRLDINLKTGFYDRSYGSKEKYFSYYYLLGKHLKSYSSEHSLLLAISKHFGDKMVEAVSVRHISSTNEFLEQLIEGDLFKSNYMYRTSYNNPNWKINKQQPSKTPQLLDTDQQHNNPKQHTYSQTWNTQRQNQNLRNTQNTNWRSQMYAKPNFNSQNRNTKEK</sequence>
<feature type="compositionally biased region" description="Polar residues" evidence="1">
    <location>
        <begin position="243"/>
        <end position="254"/>
    </location>
</feature>
<evidence type="ECO:0000256" key="1">
    <source>
        <dbReference type="SAM" id="MobiDB-lite"/>
    </source>
</evidence>
<accession>A0A0A9Y5M3</accession>
<gene>
    <name evidence="2" type="primary">infB_104</name>
    <name evidence="2" type="ORF">CM83_20636</name>
</gene>
<evidence type="ECO:0000313" key="2">
    <source>
        <dbReference type="EMBL" id="JAG26398.1"/>
    </source>
</evidence>
<reference evidence="2" key="2">
    <citation type="submission" date="2014-07" db="EMBL/GenBank/DDBJ databases">
        <authorList>
            <person name="Hull J."/>
        </authorList>
    </citation>
    <scope>NUCLEOTIDE SEQUENCE</scope>
</reference>
<feature type="region of interest" description="Disordered" evidence="1">
    <location>
        <begin position="182"/>
        <end position="254"/>
    </location>
</feature>
<keyword evidence="2" id="KW-0648">Protein biosynthesis</keyword>
<dbReference type="GO" id="GO:0003743">
    <property type="term" value="F:translation initiation factor activity"/>
    <property type="evidence" value="ECO:0007669"/>
    <property type="project" value="UniProtKB-KW"/>
</dbReference>
<feature type="compositionally biased region" description="Low complexity" evidence="1">
    <location>
        <begin position="215"/>
        <end position="235"/>
    </location>
</feature>
<reference evidence="2" key="1">
    <citation type="journal article" date="2014" name="PLoS ONE">
        <title>Transcriptome-Based Identification of ABC Transporters in the Western Tarnished Plant Bug Lygus hesperus.</title>
        <authorList>
            <person name="Hull J.J."/>
            <person name="Chaney K."/>
            <person name="Geib S.M."/>
            <person name="Fabrick J.A."/>
            <person name="Brent C.S."/>
            <person name="Walsh D."/>
            <person name="Lavine L.C."/>
        </authorList>
    </citation>
    <scope>NUCLEOTIDE SEQUENCE</scope>
</reference>
<organism evidence="2">
    <name type="scientific">Lygus hesperus</name>
    <name type="common">Western plant bug</name>
    <dbReference type="NCBI Taxonomy" id="30085"/>
    <lineage>
        <taxon>Eukaryota</taxon>
        <taxon>Metazoa</taxon>
        <taxon>Ecdysozoa</taxon>
        <taxon>Arthropoda</taxon>
        <taxon>Hexapoda</taxon>
        <taxon>Insecta</taxon>
        <taxon>Pterygota</taxon>
        <taxon>Neoptera</taxon>
        <taxon>Paraneoptera</taxon>
        <taxon>Hemiptera</taxon>
        <taxon>Heteroptera</taxon>
        <taxon>Panheteroptera</taxon>
        <taxon>Cimicomorpha</taxon>
        <taxon>Miridae</taxon>
        <taxon>Mirini</taxon>
        <taxon>Lygus</taxon>
    </lineage>
</organism>
<dbReference type="AlphaFoldDB" id="A0A0A9Y5M3"/>
<protein>
    <submittedName>
        <fullName evidence="2">Translation initiation factor IF-2</fullName>
    </submittedName>
</protein>
<dbReference type="EMBL" id="GBHO01017206">
    <property type="protein sequence ID" value="JAG26398.1"/>
    <property type="molecule type" value="Transcribed_RNA"/>
</dbReference>
<feature type="compositionally biased region" description="Polar residues" evidence="1">
    <location>
        <begin position="182"/>
        <end position="214"/>
    </location>
</feature>
<proteinExistence type="predicted"/>
<feature type="non-terminal residue" evidence="2">
    <location>
        <position position="1"/>
    </location>
</feature>